<dbReference type="EC" id="2.7.11.23" evidence="1"/>
<proteinExistence type="predicted"/>
<dbReference type="InterPro" id="IPR050108">
    <property type="entry name" value="CDK"/>
</dbReference>
<dbReference type="FunFam" id="1.10.510.10:FF:000790">
    <property type="entry name" value="Cyclin-dependent kinase G-1"/>
    <property type="match status" value="1"/>
</dbReference>
<organism evidence="8">
    <name type="scientific">Brachypodium distachyon</name>
    <name type="common">Purple false brome</name>
    <name type="synonym">Trachynia distachya</name>
    <dbReference type="NCBI Taxonomy" id="15368"/>
    <lineage>
        <taxon>Eukaryota</taxon>
        <taxon>Viridiplantae</taxon>
        <taxon>Streptophyta</taxon>
        <taxon>Embryophyta</taxon>
        <taxon>Tracheophyta</taxon>
        <taxon>Spermatophyta</taxon>
        <taxon>Magnoliopsida</taxon>
        <taxon>Liliopsida</taxon>
        <taxon>Poales</taxon>
        <taxon>Poaceae</taxon>
        <taxon>BOP clade</taxon>
        <taxon>Pooideae</taxon>
        <taxon>Stipodae</taxon>
        <taxon>Brachypodieae</taxon>
        <taxon>Brachypodium</taxon>
    </lineage>
</organism>
<dbReference type="Gene3D" id="1.10.510.10">
    <property type="entry name" value="Transferase(Phosphotransferase) domain 1"/>
    <property type="match status" value="1"/>
</dbReference>
<name>A0A0Q3NBT9_BRADI</name>
<dbReference type="InParanoid" id="A0A0Q3NBT9"/>
<accession>A0A0Q3NBT9</accession>
<dbReference type="GO" id="GO:0004674">
    <property type="term" value="F:protein serine/threonine kinase activity"/>
    <property type="evidence" value="ECO:0000318"/>
    <property type="project" value="GO_Central"/>
</dbReference>
<evidence type="ECO:0000256" key="6">
    <source>
        <dbReference type="SAM" id="MobiDB-lite"/>
    </source>
</evidence>
<evidence type="ECO:0000259" key="7">
    <source>
        <dbReference type="PROSITE" id="PS50011"/>
    </source>
</evidence>
<reference evidence="8 9" key="1">
    <citation type="journal article" date="2010" name="Nature">
        <title>Genome sequencing and analysis of the model grass Brachypodium distachyon.</title>
        <authorList>
            <consortium name="International Brachypodium Initiative"/>
        </authorList>
    </citation>
    <scope>NUCLEOTIDE SEQUENCE [LARGE SCALE GENOMIC DNA]</scope>
    <source>
        <strain evidence="8 9">Bd21</strain>
    </source>
</reference>
<evidence type="ECO:0000313" key="9">
    <source>
        <dbReference type="EnsemblPlants" id="KQK14326"/>
    </source>
</evidence>
<evidence type="ECO:0000256" key="2">
    <source>
        <dbReference type="ARBA" id="ARBA00022553"/>
    </source>
</evidence>
<keyword evidence="3" id="KW-0547">Nucleotide-binding</keyword>
<protein>
    <recommendedName>
        <fullName evidence="1">[RNA-polymerase]-subunit kinase</fullName>
        <ecNumber evidence="1">2.7.11.23</ecNumber>
    </recommendedName>
</protein>
<dbReference type="Gene3D" id="3.30.200.20">
    <property type="entry name" value="Phosphorylase Kinase, domain 1"/>
    <property type="match status" value="1"/>
</dbReference>
<sequence>MAVHRKRPAAVLNGDHSTATPTQEAAASTRRKRSRVTIGSTDDYEDSSCMGVGGFGAVFRAHHRVTGKIVAIKHLITSSTDRPGELLREARFLQACSGNPYVVGFEGLARDPRTGNLCFVMEYVEAPSLNDLLWDGPRLPEPTVRAFMWKLLNGAKMMHERHVVHRDIKPATSSSGQKKKKMCDLGLAISMTNRPPYNQAGTLNYMAPEMLLEKADYDALVDTWSLGCVMAELVTGEALFEDEDDDDDDESESESKSLTQLRSIFSVLGVPSEKTWPEFTSLPLAGEALRVLPTMVRPHHSKLREMFPEETLSADGFKVLEGLLTCNPAKRLTAAAALKLPWFAALRPAAAATATAAKIDAPALPTKKPQKIKIIPAAIPEKEPPRVKIIPPAIPEKKPPRIKIIPFLPAISGQKKPLRIKIIPPTMLDTRIC</sequence>
<dbReference type="Pfam" id="PF00069">
    <property type="entry name" value="Pkinase"/>
    <property type="match status" value="1"/>
</dbReference>
<keyword evidence="10" id="KW-1185">Reference proteome</keyword>
<reference evidence="8" key="2">
    <citation type="submission" date="2017-06" db="EMBL/GenBank/DDBJ databases">
        <title>WGS assembly of Brachypodium distachyon.</title>
        <authorList>
            <consortium name="The International Brachypodium Initiative"/>
            <person name="Lucas S."/>
            <person name="Harmon-Smith M."/>
            <person name="Lail K."/>
            <person name="Tice H."/>
            <person name="Grimwood J."/>
            <person name="Bruce D."/>
            <person name="Barry K."/>
            <person name="Shu S."/>
            <person name="Lindquist E."/>
            <person name="Wang M."/>
            <person name="Pitluck S."/>
            <person name="Vogel J.P."/>
            <person name="Garvin D.F."/>
            <person name="Mockler T.C."/>
            <person name="Schmutz J."/>
            <person name="Rokhsar D."/>
            <person name="Bevan M.W."/>
        </authorList>
    </citation>
    <scope>NUCLEOTIDE SEQUENCE</scope>
    <source>
        <strain evidence="8">Bd21</strain>
    </source>
</reference>
<dbReference type="PANTHER" id="PTHR24056:SF569">
    <property type="entry name" value="PROTEIN KINASE DOMAIN-CONTAINING PROTEIN"/>
    <property type="match status" value="1"/>
</dbReference>
<feature type="region of interest" description="Disordered" evidence="6">
    <location>
        <begin position="1"/>
        <end position="40"/>
    </location>
</feature>
<dbReference type="GO" id="GO:0008353">
    <property type="term" value="F:RNA polymerase II CTD heptapeptide repeat kinase activity"/>
    <property type="evidence" value="ECO:0007669"/>
    <property type="project" value="UniProtKB-EC"/>
</dbReference>
<reference evidence="9" key="3">
    <citation type="submission" date="2018-08" db="UniProtKB">
        <authorList>
            <consortium name="EnsemblPlants"/>
        </authorList>
    </citation>
    <scope>IDENTIFICATION</scope>
    <source>
        <strain evidence="9">cv. Bd21</strain>
    </source>
</reference>
<dbReference type="PROSITE" id="PS50011">
    <property type="entry name" value="PROTEIN_KINASE_DOM"/>
    <property type="match status" value="1"/>
</dbReference>
<dbReference type="InterPro" id="IPR000719">
    <property type="entry name" value="Prot_kinase_dom"/>
</dbReference>
<dbReference type="Proteomes" id="UP000008810">
    <property type="component" value="Chromosome 1"/>
</dbReference>
<gene>
    <name evidence="8" type="ORF">BRADI_1g15470v3</name>
</gene>
<dbReference type="STRING" id="15368.A0A0Q3NBT9"/>
<feature type="domain" description="Protein kinase" evidence="7">
    <location>
        <begin position="44"/>
        <end position="343"/>
    </location>
</feature>
<keyword evidence="4" id="KW-0067">ATP-binding</keyword>
<dbReference type="OrthoDB" id="616782at2759"/>
<evidence type="ECO:0000256" key="3">
    <source>
        <dbReference type="ARBA" id="ARBA00022741"/>
    </source>
</evidence>
<evidence type="ECO:0000256" key="4">
    <source>
        <dbReference type="ARBA" id="ARBA00022840"/>
    </source>
</evidence>
<dbReference type="GO" id="GO:0005634">
    <property type="term" value="C:nucleus"/>
    <property type="evidence" value="ECO:0000318"/>
    <property type="project" value="GO_Central"/>
</dbReference>
<dbReference type="GO" id="GO:0005524">
    <property type="term" value="F:ATP binding"/>
    <property type="evidence" value="ECO:0007669"/>
    <property type="project" value="UniProtKB-KW"/>
</dbReference>
<evidence type="ECO:0000256" key="5">
    <source>
        <dbReference type="ARBA" id="ARBA00049280"/>
    </source>
</evidence>
<dbReference type="AlphaFoldDB" id="A0A0Q3NBT9"/>
<dbReference type="InterPro" id="IPR011009">
    <property type="entry name" value="Kinase-like_dom_sf"/>
</dbReference>
<evidence type="ECO:0000313" key="10">
    <source>
        <dbReference type="Proteomes" id="UP000008810"/>
    </source>
</evidence>
<evidence type="ECO:0000313" key="8">
    <source>
        <dbReference type="EMBL" id="KQK14326.1"/>
    </source>
</evidence>
<evidence type="ECO:0000256" key="1">
    <source>
        <dbReference type="ARBA" id="ARBA00012409"/>
    </source>
</evidence>
<keyword evidence="2" id="KW-0597">Phosphoprotein</keyword>
<dbReference type="EnsemblPlants" id="KQK14326">
    <property type="protein sequence ID" value="KQK14326"/>
    <property type="gene ID" value="BRADI_1g15470v3"/>
</dbReference>
<comment type="catalytic activity">
    <reaction evidence="5">
        <text>[DNA-directed RNA polymerase] + ATP = phospho-[DNA-directed RNA polymerase] + ADP + H(+)</text>
        <dbReference type="Rhea" id="RHEA:10216"/>
        <dbReference type="Rhea" id="RHEA-COMP:11321"/>
        <dbReference type="Rhea" id="RHEA-COMP:11322"/>
        <dbReference type="ChEBI" id="CHEBI:15378"/>
        <dbReference type="ChEBI" id="CHEBI:30616"/>
        <dbReference type="ChEBI" id="CHEBI:43176"/>
        <dbReference type="ChEBI" id="CHEBI:68546"/>
        <dbReference type="ChEBI" id="CHEBI:456216"/>
        <dbReference type="EC" id="2.7.11.23"/>
    </reaction>
</comment>
<feature type="compositionally biased region" description="Polar residues" evidence="6">
    <location>
        <begin position="15"/>
        <end position="26"/>
    </location>
</feature>
<dbReference type="Gramene" id="KQK14326">
    <property type="protein sequence ID" value="KQK14326"/>
    <property type="gene ID" value="BRADI_1g15470v3"/>
</dbReference>
<dbReference type="EMBL" id="CM000880">
    <property type="protein sequence ID" value="KQK14326.1"/>
    <property type="molecule type" value="Genomic_DNA"/>
</dbReference>
<dbReference type="SUPFAM" id="SSF56112">
    <property type="entry name" value="Protein kinase-like (PK-like)"/>
    <property type="match status" value="1"/>
</dbReference>
<dbReference type="PANTHER" id="PTHR24056">
    <property type="entry name" value="CELL DIVISION PROTEIN KINASE"/>
    <property type="match status" value="1"/>
</dbReference>